<dbReference type="InterPro" id="IPR050185">
    <property type="entry name" value="Ub_carboxyl-term_hydrolase"/>
</dbReference>
<dbReference type="PANTHER" id="PTHR21646:SF16">
    <property type="entry name" value="U4_U6.U5 TRI-SNRNP-ASSOCIATED PROTEIN 2"/>
    <property type="match status" value="1"/>
</dbReference>
<organism evidence="13 14">
    <name type="scientific">Coemansia thaxteri</name>
    <dbReference type="NCBI Taxonomy" id="2663907"/>
    <lineage>
        <taxon>Eukaryota</taxon>
        <taxon>Fungi</taxon>
        <taxon>Fungi incertae sedis</taxon>
        <taxon>Zoopagomycota</taxon>
        <taxon>Kickxellomycotina</taxon>
        <taxon>Kickxellomycetes</taxon>
        <taxon>Kickxellales</taxon>
        <taxon>Kickxellaceae</taxon>
        <taxon>Coemansia</taxon>
    </lineage>
</organism>
<dbReference type="InterPro" id="IPR001607">
    <property type="entry name" value="Znf_UBP"/>
</dbReference>
<dbReference type="InterPro" id="IPR001394">
    <property type="entry name" value="Peptidase_C19_UCH"/>
</dbReference>
<accession>A0A9W8EIR2</accession>
<feature type="domain" description="USP" evidence="11">
    <location>
        <begin position="193"/>
        <end position="552"/>
    </location>
</feature>
<evidence type="ECO:0000256" key="8">
    <source>
        <dbReference type="ARBA" id="ARBA00023242"/>
    </source>
</evidence>
<dbReference type="Gene3D" id="3.90.70.10">
    <property type="entry name" value="Cysteine proteinases"/>
    <property type="match status" value="1"/>
</dbReference>
<sequence length="554" mass="62126">MNAPHKRPAAEESEAPAPTKLRRTAQPESAVASDPAPSSRARSSSGSEQSVVDSDEDASVDAPDEPPVAQMEDLHLDTVNRANLDFDFEQLCSVSLSNNNVYACLVCGKYYQGRGKQTHAYFHSINEHHHVFINLRTLKVYVLPDNYEVVDKSLNDIKAAVRPSYTVDRIRHLDATCEPAFDLGGKRYLPGLVGLNQIKCNDYMNTVVQALAHVPPIRDSLLLLPDVESMSPLVQQMASLVRKMWHSKLFKAHLSPHELDQEIVNRSKRHFKLDVPGDAFELLTWLLNTLHVDLGGSRKKDSSVVYQAFRGELSVATQSLRDTMARTREEDPIEMDPTKNIGVTKTPFLTLSLELPPKPLFVDDEDKDEVGIPQVALVSLLQRYNGSSVVEWHGEAKQYQLLKLPQFIICHVKRFTKGELAVEKNPTVVNYPIHNVPFGSLLPRDSRAHNEVDASTTYNLVVNICHDGQPQRTPGAGKKASDMGQLAATQSSSMASAIYTSDETTITKSQYLVYLRHTANDKWYMLRDLQVEPVMPQMIFLSDSYVQIWQRNSQ</sequence>
<name>A0A9W8EIR2_9FUNG</name>
<dbReference type="SMART" id="SM00290">
    <property type="entry name" value="ZnF_UBP"/>
    <property type="match status" value="1"/>
</dbReference>
<dbReference type="SUPFAM" id="SSF57850">
    <property type="entry name" value="RING/U-box"/>
    <property type="match status" value="1"/>
</dbReference>
<evidence type="ECO:0000313" key="14">
    <source>
        <dbReference type="Proteomes" id="UP001150907"/>
    </source>
</evidence>
<keyword evidence="4" id="KW-0747">Spliceosome</keyword>
<protein>
    <submittedName>
        <fullName evidence="13">U4 U6.U5 tri-snRNP-associated protein</fullName>
    </submittedName>
</protein>
<dbReference type="InterPro" id="IPR028889">
    <property type="entry name" value="USP"/>
</dbReference>
<comment type="subcellular location">
    <subcellularLocation>
        <location evidence="1">Nucleus</location>
    </subcellularLocation>
</comment>
<dbReference type="GO" id="GO:0008270">
    <property type="term" value="F:zinc ion binding"/>
    <property type="evidence" value="ECO:0007669"/>
    <property type="project" value="UniProtKB-KW"/>
</dbReference>
<evidence type="ECO:0000256" key="6">
    <source>
        <dbReference type="ARBA" id="ARBA00022833"/>
    </source>
</evidence>
<comment type="caution">
    <text evidence="13">The sequence shown here is derived from an EMBL/GenBank/DDBJ whole genome shotgun (WGS) entry which is preliminary data.</text>
</comment>
<keyword evidence="5 9" id="KW-0863">Zinc-finger</keyword>
<keyword evidence="8" id="KW-0539">Nucleus</keyword>
<dbReference type="AlphaFoldDB" id="A0A9W8EIR2"/>
<feature type="domain" description="UBP-type" evidence="12">
    <location>
        <begin position="71"/>
        <end position="168"/>
    </location>
</feature>
<dbReference type="PROSITE" id="PS50271">
    <property type="entry name" value="ZF_UBP"/>
    <property type="match status" value="1"/>
</dbReference>
<dbReference type="GO" id="GO:0016579">
    <property type="term" value="P:protein deubiquitination"/>
    <property type="evidence" value="ECO:0007669"/>
    <property type="project" value="InterPro"/>
</dbReference>
<keyword evidence="14" id="KW-1185">Reference proteome</keyword>
<evidence type="ECO:0000256" key="2">
    <source>
        <dbReference type="ARBA" id="ARBA00022664"/>
    </source>
</evidence>
<dbReference type="EMBL" id="JANBQF010000118">
    <property type="protein sequence ID" value="KAJ2005109.1"/>
    <property type="molecule type" value="Genomic_DNA"/>
</dbReference>
<evidence type="ECO:0000256" key="7">
    <source>
        <dbReference type="ARBA" id="ARBA00023187"/>
    </source>
</evidence>
<dbReference type="CDD" id="cd02669">
    <property type="entry name" value="Peptidase_C19M"/>
    <property type="match status" value="1"/>
</dbReference>
<keyword evidence="2" id="KW-0507">mRNA processing</keyword>
<dbReference type="InterPro" id="IPR033809">
    <property type="entry name" value="USP39"/>
</dbReference>
<keyword evidence="7" id="KW-0508">mRNA splicing</keyword>
<dbReference type="InterPro" id="IPR038765">
    <property type="entry name" value="Papain-like_cys_pep_sf"/>
</dbReference>
<dbReference type="InterPro" id="IPR013083">
    <property type="entry name" value="Znf_RING/FYVE/PHD"/>
</dbReference>
<dbReference type="PROSITE" id="PS50235">
    <property type="entry name" value="USP_3"/>
    <property type="match status" value="1"/>
</dbReference>
<gene>
    <name evidence="13" type="primary">ubp10</name>
    <name evidence="13" type="ORF">H4R26_002120</name>
</gene>
<dbReference type="GO" id="GO:0005681">
    <property type="term" value="C:spliceosomal complex"/>
    <property type="evidence" value="ECO:0007669"/>
    <property type="project" value="UniProtKB-KW"/>
</dbReference>
<evidence type="ECO:0000256" key="5">
    <source>
        <dbReference type="ARBA" id="ARBA00022771"/>
    </source>
</evidence>
<dbReference type="Pfam" id="PF00443">
    <property type="entry name" value="UCH"/>
    <property type="match status" value="1"/>
</dbReference>
<feature type="region of interest" description="Disordered" evidence="10">
    <location>
        <begin position="1"/>
        <end position="67"/>
    </location>
</feature>
<evidence type="ECO:0000256" key="4">
    <source>
        <dbReference type="ARBA" id="ARBA00022728"/>
    </source>
</evidence>
<keyword evidence="3" id="KW-0479">Metal-binding</keyword>
<dbReference type="Proteomes" id="UP001150907">
    <property type="component" value="Unassembled WGS sequence"/>
</dbReference>
<dbReference type="Pfam" id="PF02148">
    <property type="entry name" value="zf-UBP"/>
    <property type="match status" value="1"/>
</dbReference>
<evidence type="ECO:0000256" key="10">
    <source>
        <dbReference type="SAM" id="MobiDB-lite"/>
    </source>
</evidence>
<dbReference type="SUPFAM" id="SSF54001">
    <property type="entry name" value="Cysteine proteinases"/>
    <property type="match status" value="1"/>
</dbReference>
<proteinExistence type="predicted"/>
<evidence type="ECO:0000256" key="3">
    <source>
        <dbReference type="ARBA" id="ARBA00022723"/>
    </source>
</evidence>
<feature type="compositionally biased region" description="Low complexity" evidence="10">
    <location>
        <begin position="27"/>
        <end position="52"/>
    </location>
</feature>
<evidence type="ECO:0000256" key="1">
    <source>
        <dbReference type="ARBA" id="ARBA00004123"/>
    </source>
</evidence>
<reference evidence="13" key="1">
    <citation type="submission" date="2022-07" db="EMBL/GenBank/DDBJ databases">
        <title>Phylogenomic reconstructions and comparative analyses of Kickxellomycotina fungi.</title>
        <authorList>
            <person name="Reynolds N.K."/>
            <person name="Stajich J.E."/>
            <person name="Barry K."/>
            <person name="Grigoriev I.V."/>
            <person name="Crous P."/>
            <person name="Smith M.E."/>
        </authorList>
    </citation>
    <scope>NUCLEOTIDE SEQUENCE</scope>
    <source>
        <strain evidence="13">IMI 214461</strain>
    </source>
</reference>
<evidence type="ECO:0000259" key="12">
    <source>
        <dbReference type="PROSITE" id="PS50271"/>
    </source>
</evidence>
<evidence type="ECO:0000313" key="13">
    <source>
        <dbReference type="EMBL" id="KAJ2005109.1"/>
    </source>
</evidence>
<dbReference type="GO" id="GO:0004843">
    <property type="term" value="F:cysteine-type deubiquitinase activity"/>
    <property type="evidence" value="ECO:0007669"/>
    <property type="project" value="InterPro"/>
</dbReference>
<evidence type="ECO:0000256" key="9">
    <source>
        <dbReference type="PROSITE-ProRule" id="PRU00502"/>
    </source>
</evidence>
<keyword evidence="6" id="KW-0862">Zinc</keyword>
<feature type="compositionally biased region" description="Acidic residues" evidence="10">
    <location>
        <begin position="53"/>
        <end position="64"/>
    </location>
</feature>
<evidence type="ECO:0000259" key="11">
    <source>
        <dbReference type="PROSITE" id="PS50235"/>
    </source>
</evidence>
<dbReference type="Gene3D" id="3.30.40.10">
    <property type="entry name" value="Zinc/RING finger domain, C3HC4 (zinc finger)"/>
    <property type="match status" value="1"/>
</dbReference>
<dbReference type="PANTHER" id="PTHR21646">
    <property type="entry name" value="UBIQUITIN CARBOXYL-TERMINAL HYDROLASE"/>
    <property type="match status" value="1"/>
</dbReference>
<dbReference type="GO" id="GO:0000245">
    <property type="term" value="P:spliceosomal complex assembly"/>
    <property type="evidence" value="ECO:0007669"/>
    <property type="project" value="InterPro"/>
</dbReference>
<dbReference type="OrthoDB" id="10263353at2759"/>